<keyword evidence="1" id="KW-1277">Toxin-antitoxin system</keyword>
<dbReference type="AlphaFoldDB" id="A0A1H5ZMM3"/>
<accession>A0A1H5ZMM3</accession>
<sequence>MKPKIVWSKTSKLTLLNIKVYYTEVASLKIANKILKGIIDKSKKLVDNPFLGQKDPFLEFKNEDFRYLVYKNYKIIYKVESVQLIRIYDIFDCRQDPEKLENLSE</sequence>
<protein>
    <submittedName>
        <fullName evidence="2">ParE toxin of type II toxin-antitoxin system, parDE</fullName>
    </submittedName>
</protein>
<dbReference type="Proteomes" id="UP000236738">
    <property type="component" value="Unassembled WGS sequence"/>
</dbReference>
<dbReference type="EMBL" id="FNUS01000005">
    <property type="protein sequence ID" value="SEG37679.1"/>
    <property type="molecule type" value="Genomic_DNA"/>
</dbReference>
<dbReference type="InterPro" id="IPR035093">
    <property type="entry name" value="RelE/ParE_toxin_dom_sf"/>
</dbReference>
<reference evidence="3" key="1">
    <citation type="submission" date="2016-10" db="EMBL/GenBank/DDBJ databases">
        <authorList>
            <person name="Varghese N."/>
            <person name="Submissions S."/>
        </authorList>
    </citation>
    <scope>NUCLEOTIDE SEQUENCE [LARGE SCALE GENOMIC DNA]</scope>
    <source>
        <strain evidence="3">DSM 21580</strain>
    </source>
</reference>
<evidence type="ECO:0000313" key="2">
    <source>
        <dbReference type="EMBL" id="SEG37679.1"/>
    </source>
</evidence>
<evidence type="ECO:0000313" key="3">
    <source>
        <dbReference type="Proteomes" id="UP000236738"/>
    </source>
</evidence>
<dbReference type="Pfam" id="PF05016">
    <property type="entry name" value="ParE_toxin"/>
    <property type="match status" value="1"/>
</dbReference>
<dbReference type="Gene3D" id="3.30.2310.20">
    <property type="entry name" value="RelE-like"/>
    <property type="match status" value="1"/>
</dbReference>
<proteinExistence type="predicted"/>
<dbReference type="RefSeq" id="WP_103913990.1">
    <property type="nucleotide sequence ID" value="NZ_FNUS01000005.1"/>
</dbReference>
<name>A0A1H5ZMM3_9FLAO</name>
<dbReference type="OrthoDB" id="1031021at2"/>
<organism evidence="2 3">
    <name type="scientific">Halpernia humi</name>
    <dbReference type="NCBI Taxonomy" id="493375"/>
    <lineage>
        <taxon>Bacteria</taxon>
        <taxon>Pseudomonadati</taxon>
        <taxon>Bacteroidota</taxon>
        <taxon>Flavobacteriia</taxon>
        <taxon>Flavobacteriales</taxon>
        <taxon>Weeksellaceae</taxon>
        <taxon>Chryseobacterium group</taxon>
        <taxon>Halpernia</taxon>
    </lineage>
</organism>
<gene>
    <name evidence="2" type="ORF">SAMN05421847_2106</name>
</gene>
<dbReference type="InterPro" id="IPR007712">
    <property type="entry name" value="RelE/ParE_toxin"/>
</dbReference>
<keyword evidence="3" id="KW-1185">Reference proteome</keyword>
<evidence type="ECO:0000256" key="1">
    <source>
        <dbReference type="ARBA" id="ARBA00022649"/>
    </source>
</evidence>